<dbReference type="PANTHER" id="PTHR36452:SF1">
    <property type="entry name" value="DUF2461 DOMAIN-CONTAINING PROTEIN"/>
    <property type="match status" value="1"/>
</dbReference>
<dbReference type="InterPro" id="IPR012808">
    <property type="entry name" value="CHP02453"/>
</dbReference>
<dbReference type="Pfam" id="PF09365">
    <property type="entry name" value="DUF2461"/>
    <property type="match status" value="1"/>
</dbReference>
<protein>
    <submittedName>
        <fullName evidence="1">DUF2461 domain-containing protein</fullName>
    </submittedName>
</protein>
<evidence type="ECO:0000313" key="2">
    <source>
        <dbReference type="Proteomes" id="UP001501475"/>
    </source>
</evidence>
<dbReference type="Proteomes" id="UP001501475">
    <property type="component" value="Unassembled WGS sequence"/>
</dbReference>
<dbReference type="NCBIfam" id="TIGR02453">
    <property type="entry name" value="TIGR02453 family protein"/>
    <property type="match status" value="1"/>
</dbReference>
<organism evidence="1 2">
    <name type="scientific">Nostocoides vanveenii</name>
    <dbReference type="NCBI Taxonomy" id="330835"/>
    <lineage>
        <taxon>Bacteria</taxon>
        <taxon>Bacillati</taxon>
        <taxon>Actinomycetota</taxon>
        <taxon>Actinomycetes</taxon>
        <taxon>Micrococcales</taxon>
        <taxon>Intrasporangiaceae</taxon>
        <taxon>Nostocoides</taxon>
    </lineage>
</organism>
<dbReference type="RefSeq" id="WP_344069354.1">
    <property type="nucleotide sequence ID" value="NZ_BAAAPN010000106.1"/>
</dbReference>
<sequence length="221" mass="24502">MSQFTGFGAEALSFYEELERDNTREWWLAHKSTYDAAVRAPIAALVAALEPDFGPAHVFRPNLDVRFSADKAPYKTHQGAYCATEAKSYYYVHLDADGLLVGAGGYHFAPDQLARFRGAVDSDLAGPELESILAALEAQGFEAGGELLKSRPRGIPADHPRLDLVRHKSITVRRGFGAPDWMFTPAAVAHVRGEWEALRIFTGWLDQHVGPTEVEDRHARR</sequence>
<reference evidence="2" key="1">
    <citation type="journal article" date="2019" name="Int. J. Syst. Evol. Microbiol.">
        <title>The Global Catalogue of Microorganisms (GCM) 10K type strain sequencing project: providing services to taxonomists for standard genome sequencing and annotation.</title>
        <authorList>
            <consortium name="The Broad Institute Genomics Platform"/>
            <consortium name="The Broad Institute Genome Sequencing Center for Infectious Disease"/>
            <person name="Wu L."/>
            <person name="Ma J."/>
        </authorList>
    </citation>
    <scope>NUCLEOTIDE SEQUENCE [LARGE SCALE GENOMIC DNA]</scope>
    <source>
        <strain evidence="2">JCM 15591</strain>
    </source>
</reference>
<evidence type="ECO:0000313" key="1">
    <source>
        <dbReference type="EMBL" id="GAA1776903.1"/>
    </source>
</evidence>
<gene>
    <name evidence="1" type="ORF">GCM10009810_37550</name>
</gene>
<comment type="caution">
    <text evidence="1">The sequence shown here is derived from an EMBL/GenBank/DDBJ whole genome shotgun (WGS) entry which is preliminary data.</text>
</comment>
<dbReference type="PANTHER" id="PTHR36452">
    <property type="entry name" value="CHROMOSOME 12, WHOLE GENOME SHOTGUN SEQUENCE"/>
    <property type="match status" value="1"/>
</dbReference>
<dbReference type="EMBL" id="BAAAPN010000106">
    <property type="protein sequence ID" value="GAA1776903.1"/>
    <property type="molecule type" value="Genomic_DNA"/>
</dbReference>
<dbReference type="PIRSF" id="PIRSF028451">
    <property type="entry name" value="UCP028451"/>
    <property type="match status" value="1"/>
</dbReference>
<name>A0ABP4XG01_9MICO</name>
<keyword evidence="2" id="KW-1185">Reference proteome</keyword>
<dbReference type="InterPro" id="IPR015996">
    <property type="entry name" value="UCP028451"/>
</dbReference>
<proteinExistence type="predicted"/>
<accession>A0ABP4XG01</accession>